<gene>
    <name evidence="2" type="ORF">C7400_14452</name>
    <name evidence="3" type="ORF">SAMN05216550_123129</name>
</gene>
<dbReference type="EMBL" id="QJJV01000044">
    <property type="protein sequence ID" value="PXX05085.1"/>
    <property type="molecule type" value="Genomic_DNA"/>
</dbReference>
<proteinExistence type="predicted"/>
<evidence type="ECO:0000256" key="1">
    <source>
        <dbReference type="SAM" id="MobiDB-lite"/>
    </source>
</evidence>
<dbReference type="Proteomes" id="UP000247515">
    <property type="component" value="Unassembled WGS sequence"/>
</dbReference>
<evidence type="ECO:0000313" key="4">
    <source>
        <dbReference type="Proteomes" id="UP000183529"/>
    </source>
</evidence>
<accession>A0AAQ1GMP5</accession>
<name>A0AAQ1GMP5_9BURK</name>
<evidence type="ECO:0000313" key="5">
    <source>
        <dbReference type="Proteomes" id="UP000247515"/>
    </source>
</evidence>
<reference evidence="3 4" key="1">
    <citation type="submission" date="2016-10" db="EMBL/GenBank/DDBJ databases">
        <authorList>
            <person name="Varghese N."/>
            <person name="Submissions S."/>
        </authorList>
    </citation>
    <scope>NUCLEOTIDE SEQUENCE [LARGE SCALE GENOMIC DNA]</scope>
    <source>
        <strain evidence="3 4">LMG 22274</strain>
    </source>
</reference>
<feature type="compositionally biased region" description="Basic residues" evidence="1">
    <location>
        <begin position="97"/>
        <end position="106"/>
    </location>
</feature>
<evidence type="ECO:0000313" key="3">
    <source>
        <dbReference type="EMBL" id="SEK13216.1"/>
    </source>
</evidence>
<evidence type="ECO:0000313" key="2">
    <source>
        <dbReference type="EMBL" id="PXX05085.1"/>
    </source>
</evidence>
<dbReference type="AlphaFoldDB" id="A0AAQ1GMP5"/>
<dbReference type="Proteomes" id="UP000183529">
    <property type="component" value="Unassembled WGS sequence"/>
</dbReference>
<dbReference type="EMBL" id="FNZM01000023">
    <property type="protein sequence ID" value="SEK13216.1"/>
    <property type="molecule type" value="Genomic_DNA"/>
</dbReference>
<dbReference type="RefSeq" id="WP_074987086.1">
    <property type="nucleotide sequence ID" value="NZ_CADFGN010000015.1"/>
</dbReference>
<feature type="region of interest" description="Disordered" evidence="1">
    <location>
        <begin position="86"/>
        <end position="106"/>
    </location>
</feature>
<comment type="caution">
    <text evidence="3">The sequence shown here is derived from an EMBL/GenBank/DDBJ whole genome shotgun (WGS) entry which is preliminary data.</text>
</comment>
<sequence length="106" mass="11153">MDNETRAKIGSVAGQLVQQAMELGLTWDEAVAAFGLAAKAAAQAAESSGGKANEDCVAIARQRLDDAFALDVRVIVTIAESEPARGDVQDNPLLATARRRHGGRLH</sequence>
<reference evidence="2 5" key="2">
    <citation type="submission" date="2018-05" db="EMBL/GenBank/DDBJ databases">
        <title>Genomic Encyclopedia of Type Strains, Phase IV (KMG-V): Genome sequencing to study the core and pangenomes of soil and plant-associated prokaryotes.</title>
        <authorList>
            <person name="Whitman W."/>
        </authorList>
    </citation>
    <scope>NUCLEOTIDE SEQUENCE [LARGE SCALE GENOMIC DNA]</scope>
    <source>
        <strain evidence="2 5">SIr-6563</strain>
    </source>
</reference>
<protein>
    <submittedName>
        <fullName evidence="3">Uncharacterized protein</fullName>
    </submittedName>
</protein>
<keyword evidence="5" id="KW-1185">Reference proteome</keyword>
<organism evidence="3 4">
    <name type="scientific">Paraburkholderia tropica</name>
    <dbReference type="NCBI Taxonomy" id="92647"/>
    <lineage>
        <taxon>Bacteria</taxon>
        <taxon>Pseudomonadati</taxon>
        <taxon>Pseudomonadota</taxon>
        <taxon>Betaproteobacteria</taxon>
        <taxon>Burkholderiales</taxon>
        <taxon>Burkholderiaceae</taxon>
        <taxon>Paraburkholderia</taxon>
    </lineage>
</organism>